<organism evidence="1 2">
    <name type="scientific">Vibrio owensii</name>
    <dbReference type="NCBI Taxonomy" id="696485"/>
    <lineage>
        <taxon>Bacteria</taxon>
        <taxon>Pseudomonadati</taxon>
        <taxon>Pseudomonadota</taxon>
        <taxon>Gammaproteobacteria</taxon>
        <taxon>Vibrionales</taxon>
        <taxon>Vibrionaceae</taxon>
        <taxon>Vibrio</taxon>
    </lineage>
</organism>
<proteinExistence type="predicted"/>
<evidence type="ECO:0000313" key="1">
    <source>
        <dbReference type="EMBL" id="QGH51177.1"/>
    </source>
</evidence>
<dbReference type="Proteomes" id="UP000390336">
    <property type="component" value="Plasmid pVHvo-R"/>
</dbReference>
<dbReference type="EMBL" id="CP045862">
    <property type="protein sequence ID" value="QGH51177.1"/>
    <property type="molecule type" value="Genomic_DNA"/>
</dbReference>
<evidence type="ECO:0000313" key="2">
    <source>
        <dbReference type="Proteomes" id="UP000390336"/>
    </source>
</evidence>
<protein>
    <submittedName>
        <fullName evidence="1">Uncharacterized protein</fullName>
    </submittedName>
</protein>
<gene>
    <name evidence="1" type="ORF">APZ19_28985</name>
</gene>
<accession>A0AAP9KDY2</accession>
<name>A0AAP9KDY2_9VIBR</name>
<keyword evidence="1" id="KW-0614">Plasmid</keyword>
<dbReference type="RefSeq" id="WP_054824756.1">
    <property type="nucleotide sequence ID" value="NZ_CP045862.1"/>
</dbReference>
<geneLocation type="plasmid" evidence="2">
    <name>pvhvo-r</name>
</geneLocation>
<dbReference type="AlphaFoldDB" id="A0AAP9KDY2"/>
<reference evidence="1 2" key="1">
    <citation type="journal article" date="2015" name="Genome Announc.">
        <title>Draft Genome Sequence of Vibrio owensii Strain SH-14, Which Causes Shrimp Acute Hepatopancreatic Necrosis Disease.</title>
        <authorList>
            <person name="Liu L."/>
            <person name="Xiao J."/>
            <person name="Xia X."/>
            <person name="Pan Y."/>
            <person name="Yan S."/>
            <person name="Wang Y."/>
        </authorList>
    </citation>
    <scope>NUCLEOTIDE SEQUENCE [LARGE SCALE GENOMIC DNA]</scope>
    <source>
        <strain evidence="1 2">SH14</strain>
    </source>
</reference>
<sequence length="61" mass="7032">MKQIRFIGGPLNGRIEKRDGHDVPFVIGFGFLSLKRCIVGNYYQKETLGGIVQFQFFPRKN</sequence>